<sequence length="239" mass="26004">MSMYEQGAVSWAVGGAVCEALAAYAAGATTYLPQPEHVAFALDLMEIALNVHGLIETCIQILKELSEVEAALLSRGAPVSGLAAPRAYTSALALYTVGALRRYHSCLLLCVEQTSAVFEQLCRLVKCVVNPGDCGSAERCVLAQLHDLYQAAAHLNHAPHADTFANAYPKIKQALYSPLTPTPSNYEYNPEFLSEFFTNPRKGKIEMSWARQVAESPANRYSFVCSAILAVCREVDNDR</sequence>
<reference evidence="1" key="1">
    <citation type="submission" date="2022-03" db="EMBL/GenBank/DDBJ databases">
        <authorList>
            <person name="Tunstrom K."/>
        </authorList>
    </citation>
    <scope>NUCLEOTIDE SEQUENCE</scope>
</reference>
<gene>
    <name evidence="1" type="ORF">EEDITHA_LOCUS14639</name>
</gene>
<dbReference type="GO" id="GO:0003713">
    <property type="term" value="F:transcription coactivator activity"/>
    <property type="evidence" value="ECO:0007669"/>
    <property type="project" value="TreeGrafter"/>
</dbReference>
<protein>
    <submittedName>
        <fullName evidence="1">Uncharacterized protein</fullName>
    </submittedName>
</protein>
<dbReference type="GO" id="GO:0016592">
    <property type="term" value="C:mediator complex"/>
    <property type="evidence" value="ECO:0007669"/>
    <property type="project" value="TreeGrafter"/>
</dbReference>
<name>A0AAU9UNV7_EUPED</name>
<comment type="caution">
    <text evidence="1">The sequence shown here is derived from an EMBL/GenBank/DDBJ whole genome shotgun (WGS) entry which is preliminary data.</text>
</comment>
<dbReference type="EMBL" id="CAKOGL010000022">
    <property type="protein sequence ID" value="CAH2099693.1"/>
    <property type="molecule type" value="Genomic_DNA"/>
</dbReference>
<dbReference type="GO" id="GO:0045944">
    <property type="term" value="P:positive regulation of transcription by RNA polymerase II"/>
    <property type="evidence" value="ECO:0007669"/>
    <property type="project" value="TreeGrafter"/>
</dbReference>
<dbReference type="PANTHER" id="PTHR46007:SF11">
    <property type="entry name" value="MEDIATOR OF RNA POLYMERASE II TRANSCRIPTION SUBUNIT 12"/>
    <property type="match status" value="1"/>
</dbReference>
<organism evidence="1 2">
    <name type="scientific">Euphydryas editha</name>
    <name type="common">Edith's checkerspot</name>
    <dbReference type="NCBI Taxonomy" id="104508"/>
    <lineage>
        <taxon>Eukaryota</taxon>
        <taxon>Metazoa</taxon>
        <taxon>Ecdysozoa</taxon>
        <taxon>Arthropoda</taxon>
        <taxon>Hexapoda</taxon>
        <taxon>Insecta</taxon>
        <taxon>Pterygota</taxon>
        <taxon>Neoptera</taxon>
        <taxon>Endopterygota</taxon>
        <taxon>Lepidoptera</taxon>
        <taxon>Glossata</taxon>
        <taxon>Ditrysia</taxon>
        <taxon>Papilionoidea</taxon>
        <taxon>Nymphalidae</taxon>
        <taxon>Nymphalinae</taxon>
        <taxon>Euphydryas</taxon>
    </lineage>
</organism>
<dbReference type="AlphaFoldDB" id="A0AAU9UNV7"/>
<proteinExistence type="predicted"/>
<dbReference type="PANTHER" id="PTHR46007">
    <property type="entry name" value="MEDIATOR OF RNA POLYMERASE II TRANSCRIPTION SUBUNIT 12"/>
    <property type="match status" value="1"/>
</dbReference>
<evidence type="ECO:0000313" key="2">
    <source>
        <dbReference type="Proteomes" id="UP001153954"/>
    </source>
</evidence>
<dbReference type="Proteomes" id="UP001153954">
    <property type="component" value="Unassembled WGS sequence"/>
</dbReference>
<accession>A0AAU9UNV7</accession>
<evidence type="ECO:0000313" key="1">
    <source>
        <dbReference type="EMBL" id="CAH2099693.1"/>
    </source>
</evidence>
<dbReference type="InterPro" id="IPR051647">
    <property type="entry name" value="Mediator_comp_sub12"/>
</dbReference>
<keyword evidence="2" id="KW-1185">Reference proteome</keyword>